<dbReference type="InterPro" id="IPR029044">
    <property type="entry name" value="Nucleotide-diphossugar_trans"/>
</dbReference>
<reference evidence="12" key="1">
    <citation type="submission" date="2022-07" db="EMBL/GenBank/DDBJ databases">
        <authorList>
            <person name="Macas J."/>
            <person name="Novak P."/>
            <person name="Neumann P."/>
        </authorList>
    </citation>
    <scope>NUCLEOTIDE SEQUENCE</scope>
</reference>
<gene>
    <name evidence="12" type="ORF">CEURO_LOCUS10841</name>
</gene>
<dbReference type="GO" id="GO:0071555">
    <property type="term" value="P:cell wall organization"/>
    <property type="evidence" value="ECO:0007669"/>
    <property type="project" value="UniProtKB-KW"/>
</dbReference>
<dbReference type="Proteomes" id="UP001152484">
    <property type="component" value="Unassembled WGS sequence"/>
</dbReference>
<keyword evidence="6 11" id="KW-0472">Membrane</keyword>
<evidence type="ECO:0000256" key="4">
    <source>
        <dbReference type="ARBA" id="ARBA00022692"/>
    </source>
</evidence>
<keyword evidence="5 11" id="KW-1133">Transmembrane helix</keyword>
<keyword evidence="7" id="KW-0961">Cell wall biogenesis/degradation</keyword>
<keyword evidence="2" id="KW-0328">Glycosyltransferase</keyword>
<feature type="transmembrane region" description="Helical" evidence="11">
    <location>
        <begin position="586"/>
        <end position="605"/>
    </location>
</feature>
<dbReference type="GO" id="GO:0012505">
    <property type="term" value="C:endomembrane system"/>
    <property type="evidence" value="ECO:0007669"/>
    <property type="project" value="UniProtKB-SubCell"/>
</dbReference>
<evidence type="ECO:0000256" key="9">
    <source>
        <dbReference type="PIRSR" id="PIRSR605150-2"/>
    </source>
</evidence>
<feature type="active site" evidence="8">
    <location>
        <position position="143"/>
    </location>
</feature>
<feature type="active site" evidence="8">
    <location>
        <position position="474"/>
    </location>
</feature>
<feature type="transmembrane region" description="Helical" evidence="11">
    <location>
        <begin position="678"/>
        <end position="697"/>
    </location>
</feature>
<comment type="subcellular location">
    <subcellularLocation>
        <location evidence="1">Endomembrane system</location>
        <topology evidence="1">Multi-pass membrane protein</topology>
    </subcellularLocation>
</comment>
<feature type="transmembrane region" description="Helical" evidence="11">
    <location>
        <begin position="51"/>
        <end position="70"/>
    </location>
</feature>
<feature type="transmembrane region" description="Helical" evidence="11">
    <location>
        <begin position="626"/>
        <end position="644"/>
    </location>
</feature>
<evidence type="ECO:0000256" key="2">
    <source>
        <dbReference type="ARBA" id="ARBA00022676"/>
    </source>
</evidence>
<protein>
    <recommendedName>
        <fullName evidence="14">Cellulose synthase-like protein H1</fullName>
    </recommendedName>
</protein>
<feature type="binding site" evidence="9">
    <location>
        <position position="114"/>
    </location>
    <ligand>
        <name>UDP-alpha-D-glucose</name>
        <dbReference type="ChEBI" id="CHEBI:58885"/>
    </ligand>
</feature>
<keyword evidence="13" id="KW-1185">Reference proteome</keyword>
<evidence type="ECO:0000256" key="7">
    <source>
        <dbReference type="ARBA" id="ARBA00023316"/>
    </source>
</evidence>
<keyword evidence="4 11" id="KW-0812">Transmembrane</keyword>
<dbReference type="AlphaFoldDB" id="A0A9P0Z7L4"/>
<evidence type="ECO:0000256" key="10">
    <source>
        <dbReference type="PIRSR" id="PIRSR605150-3"/>
    </source>
</evidence>
<proteinExistence type="predicted"/>
<feature type="transmembrane region" description="Helical" evidence="11">
    <location>
        <begin position="704"/>
        <end position="723"/>
    </location>
</feature>
<dbReference type="GO" id="GO:0016760">
    <property type="term" value="F:cellulose synthase (UDP-forming) activity"/>
    <property type="evidence" value="ECO:0007669"/>
    <property type="project" value="InterPro"/>
</dbReference>
<comment type="caution">
    <text evidence="12">The sequence shown here is derived from an EMBL/GenBank/DDBJ whole genome shotgun (WGS) entry which is preliminary data.</text>
</comment>
<feature type="binding site" evidence="10">
    <location>
        <position position="304"/>
    </location>
    <ligand>
        <name>Mn(2+)</name>
        <dbReference type="ChEBI" id="CHEBI:29035"/>
    </ligand>
</feature>
<keyword evidence="3" id="KW-0808">Transferase</keyword>
<evidence type="ECO:0000313" key="12">
    <source>
        <dbReference type="EMBL" id="CAH9089289.1"/>
    </source>
</evidence>
<dbReference type="Pfam" id="PF03552">
    <property type="entry name" value="Cellulose_synt"/>
    <property type="match status" value="2"/>
</dbReference>
<evidence type="ECO:0000256" key="6">
    <source>
        <dbReference type="ARBA" id="ARBA00023136"/>
    </source>
</evidence>
<feature type="transmembrane region" description="Helical" evidence="11">
    <location>
        <begin position="735"/>
        <end position="753"/>
    </location>
</feature>
<evidence type="ECO:0008006" key="14">
    <source>
        <dbReference type="Google" id="ProtNLM"/>
    </source>
</evidence>
<dbReference type="PANTHER" id="PTHR13301">
    <property type="entry name" value="X-BOX TRANSCRIPTION FACTOR-RELATED"/>
    <property type="match status" value="1"/>
</dbReference>
<accession>A0A9P0Z7L4</accession>
<dbReference type="GO" id="GO:0030244">
    <property type="term" value="P:cellulose biosynthetic process"/>
    <property type="evidence" value="ECO:0007669"/>
    <property type="project" value="InterPro"/>
</dbReference>
<name>A0A9P0Z7L4_CUSEU</name>
<organism evidence="12 13">
    <name type="scientific">Cuscuta europaea</name>
    <name type="common">European dodder</name>
    <dbReference type="NCBI Taxonomy" id="41803"/>
    <lineage>
        <taxon>Eukaryota</taxon>
        <taxon>Viridiplantae</taxon>
        <taxon>Streptophyta</taxon>
        <taxon>Embryophyta</taxon>
        <taxon>Tracheophyta</taxon>
        <taxon>Spermatophyta</taxon>
        <taxon>Magnoliopsida</taxon>
        <taxon>eudicotyledons</taxon>
        <taxon>Gunneridae</taxon>
        <taxon>Pentapetalae</taxon>
        <taxon>asterids</taxon>
        <taxon>lamiids</taxon>
        <taxon>Solanales</taxon>
        <taxon>Convolvulaceae</taxon>
        <taxon>Cuscuteae</taxon>
        <taxon>Cuscuta</taxon>
        <taxon>Cuscuta subgen. Cuscuta</taxon>
    </lineage>
</organism>
<dbReference type="GO" id="GO:0016020">
    <property type="term" value="C:membrane"/>
    <property type="evidence" value="ECO:0007669"/>
    <property type="project" value="InterPro"/>
</dbReference>
<sequence length="758" mass="85298">MAPNQSPQPFPLYETKFRNNKTSRAIEVIILGLLTSLITYRFHFLNSHGCYLPWILALLCESWFTFIWVLNINSKWNQLETITYPERLLQRLEDGTVELPAVDMFVTTADSELEPPILTVNTVLSLLAVDYPTKKLTCYVSDDGASPVTLYSLVEASKFAKSWVPFCKKFNVAVRAPFQHFNGNPTCPLHGSLEFQQEWEKMKEEYSILCGKIEDASEKTIFDFTGEFLAFAKIERRDHSPIIKVIWENKEAHNVHDEDGVPSIIYISREKRPKHPHHYKAGAMNVLTRVSGVMTNAPFMVNVDCDCYANDPKVALRAMCLLLGAEDETDAGFVQFPQKFYAALKDDPYGNQLKILMKLMGAGISGIQGAFYQGTGCFHRRKVVYGSSPNHTHVNEKSDRKEEIRARFGKSKAFVSSAAQTLSLGSLLNSNLEETSLFSSSLLESATQVANSDYEFGTGWGHEVGWIYGSATEDVLTGLTIHSRGWKSAYCDTNPPAFLGCAPTGGPEALIQQKRWAGGLMEILTSKHNPIISTAFRRLKFRHCLGYLWILLWPVRPIFEIVYSLLPAYCIISNSSFQPKVNEAAIIAPASIFIVYNLHTLWEYITCGESTRSWWNNQRMLKINASGAWLFGFLSGVFKVLGFSDTMFEVTKKDFSGDDSLEREKFDAGRFTFDDSPLFIPGTTILLVNVAALFIGFLDFKNRVWGLGEVICSIWVVLMYWAFLKGLFGKGKYGIPFSTILKSGALALIFVHASKFPY</sequence>
<dbReference type="SUPFAM" id="SSF53448">
    <property type="entry name" value="Nucleotide-diphospho-sugar transferases"/>
    <property type="match status" value="1"/>
</dbReference>
<dbReference type="OrthoDB" id="72851at2759"/>
<feature type="transmembrane region" description="Helical" evidence="11">
    <location>
        <begin position="25"/>
        <end position="45"/>
    </location>
</feature>
<evidence type="ECO:0000256" key="1">
    <source>
        <dbReference type="ARBA" id="ARBA00004127"/>
    </source>
</evidence>
<dbReference type="EMBL" id="CAMAPE010000020">
    <property type="protein sequence ID" value="CAH9089289.1"/>
    <property type="molecule type" value="Genomic_DNA"/>
</dbReference>
<evidence type="ECO:0000256" key="5">
    <source>
        <dbReference type="ARBA" id="ARBA00022989"/>
    </source>
</evidence>
<feature type="binding site" evidence="9">
    <location>
        <position position="143"/>
    </location>
    <ligand>
        <name>UDP-alpha-D-glucose</name>
        <dbReference type="ChEBI" id="CHEBI:58885"/>
    </ligand>
</feature>
<evidence type="ECO:0000313" key="13">
    <source>
        <dbReference type="Proteomes" id="UP001152484"/>
    </source>
</evidence>
<feature type="binding site" evidence="10">
    <location>
        <position position="280"/>
    </location>
    <ligand>
        <name>Mn(2+)</name>
        <dbReference type="ChEBI" id="CHEBI:29035"/>
    </ligand>
</feature>
<evidence type="ECO:0000256" key="3">
    <source>
        <dbReference type="ARBA" id="ARBA00022679"/>
    </source>
</evidence>
<dbReference type="InterPro" id="IPR005150">
    <property type="entry name" value="Cellulose_synth"/>
</dbReference>
<dbReference type="Gene3D" id="3.90.550.10">
    <property type="entry name" value="Spore Coat Polysaccharide Biosynthesis Protein SpsA, Chain A"/>
    <property type="match status" value="1"/>
</dbReference>
<evidence type="ECO:0000256" key="8">
    <source>
        <dbReference type="PIRSR" id="PIRSR605150-1"/>
    </source>
</evidence>
<evidence type="ECO:0000256" key="11">
    <source>
        <dbReference type="SAM" id="Phobius"/>
    </source>
</evidence>
<feature type="transmembrane region" description="Helical" evidence="11">
    <location>
        <begin position="546"/>
        <end position="566"/>
    </location>
</feature>